<comment type="similarity">
    <text evidence="2">Belongs to the eIF-2B gamma/epsilon subunits family.</text>
</comment>
<evidence type="ECO:0000259" key="11">
    <source>
        <dbReference type="Pfam" id="PF25087"/>
    </source>
</evidence>
<dbReference type="PANTHER" id="PTHR45989:SF1">
    <property type="entry name" value="TRANSLATION INITIATION FACTOR EIF-2B SUBUNIT GAMMA"/>
    <property type="match status" value="1"/>
</dbReference>
<dbReference type="InterPro" id="IPR056729">
    <property type="entry name" value="GMPPB_C"/>
</dbReference>
<name>A0A9P0B1U6_BRAAE</name>
<evidence type="ECO:0000256" key="8">
    <source>
        <dbReference type="ARBA" id="ARBA00045373"/>
    </source>
</evidence>
<dbReference type="SUPFAM" id="SSF53448">
    <property type="entry name" value="Nucleotide-diphospho-sugar transferases"/>
    <property type="match status" value="1"/>
</dbReference>
<organism evidence="12 13">
    <name type="scientific">Brassicogethes aeneus</name>
    <name type="common">Rape pollen beetle</name>
    <name type="synonym">Meligethes aeneus</name>
    <dbReference type="NCBI Taxonomy" id="1431903"/>
    <lineage>
        <taxon>Eukaryota</taxon>
        <taxon>Metazoa</taxon>
        <taxon>Ecdysozoa</taxon>
        <taxon>Arthropoda</taxon>
        <taxon>Hexapoda</taxon>
        <taxon>Insecta</taxon>
        <taxon>Pterygota</taxon>
        <taxon>Neoptera</taxon>
        <taxon>Endopterygota</taxon>
        <taxon>Coleoptera</taxon>
        <taxon>Polyphaga</taxon>
        <taxon>Cucujiformia</taxon>
        <taxon>Nitidulidae</taxon>
        <taxon>Meligethinae</taxon>
        <taxon>Brassicogethes</taxon>
    </lineage>
</organism>
<dbReference type="CDD" id="cd04652">
    <property type="entry name" value="LbH_eIF2B_gamma_C"/>
    <property type="match status" value="1"/>
</dbReference>
<dbReference type="EMBL" id="OV121135">
    <property type="protein sequence ID" value="CAH0555521.1"/>
    <property type="molecule type" value="Genomic_DNA"/>
</dbReference>
<protein>
    <recommendedName>
        <fullName evidence="6">Translation initiation factor eIF2B subunit gamma</fullName>
    </recommendedName>
    <alternativeName>
        <fullName evidence="7">eIF2B GDP-GTP exchange factor subunit gamma</fullName>
    </alternativeName>
</protein>
<keyword evidence="13" id="KW-1185">Reference proteome</keyword>
<dbReference type="Gene3D" id="3.90.550.10">
    <property type="entry name" value="Spore Coat Polysaccharide Biosynthesis Protein SpsA, Chain A"/>
    <property type="match status" value="1"/>
</dbReference>
<evidence type="ECO:0000256" key="2">
    <source>
        <dbReference type="ARBA" id="ARBA00007878"/>
    </source>
</evidence>
<reference evidence="12" key="1">
    <citation type="submission" date="2021-12" db="EMBL/GenBank/DDBJ databases">
        <authorList>
            <person name="King R."/>
        </authorList>
    </citation>
    <scope>NUCLEOTIDE SEQUENCE</scope>
</reference>
<evidence type="ECO:0000256" key="9">
    <source>
        <dbReference type="ARBA" id="ARBA00046432"/>
    </source>
</evidence>
<dbReference type="Pfam" id="PF00483">
    <property type="entry name" value="NTP_transferase"/>
    <property type="match status" value="1"/>
</dbReference>
<dbReference type="Pfam" id="PF25087">
    <property type="entry name" value="GMPPB_C"/>
    <property type="match status" value="1"/>
</dbReference>
<comment type="subunit">
    <text evidence="9">Component of the translation initiation factor 2B (eIF2B) complex which is a heterodecamer of two sets of five different subunits: alpha, beta, gamma, delta and epsilon. Subunits alpha, beta and delta comprise a regulatory subcomplex and subunits epsilon and gamma comprise a catalytic subcomplex. Within the complex, the hexameric regulatory complex resides at the center, with the two heterodimeric catalytic subcomplexes bound on opposite sides.</text>
</comment>
<evidence type="ECO:0000256" key="6">
    <source>
        <dbReference type="ARBA" id="ARBA00044196"/>
    </source>
</evidence>
<evidence type="ECO:0000313" key="12">
    <source>
        <dbReference type="EMBL" id="CAH0555521.1"/>
    </source>
</evidence>
<dbReference type="GO" id="GO:0002183">
    <property type="term" value="P:cytoplasmic translational initiation"/>
    <property type="evidence" value="ECO:0007669"/>
    <property type="project" value="TreeGrafter"/>
</dbReference>
<evidence type="ECO:0000256" key="3">
    <source>
        <dbReference type="ARBA" id="ARBA00022490"/>
    </source>
</evidence>
<dbReference type="CDD" id="cd04198">
    <property type="entry name" value="eIF-2B_gamma_N"/>
    <property type="match status" value="1"/>
</dbReference>
<dbReference type="GO" id="GO:0005085">
    <property type="term" value="F:guanyl-nucleotide exchange factor activity"/>
    <property type="evidence" value="ECO:0007669"/>
    <property type="project" value="TreeGrafter"/>
</dbReference>
<evidence type="ECO:0000259" key="10">
    <source>
        <dbReference type="Pfam" id="PF00483"/>
    </source>
</evidence>
<evidence type="ECO:0000313" key="13">
    <source>
        <dbReference type="Proteomes" id="UP001154078"/>
    </source>
</evidence>
<keyword evidence="4" id="KW-0396">Initiation factor</keyword>
<accession>A0A9P0B1U6</accession>
<evidence type="ECO:0000256" key="1">
    <source>
        <dbReference type="ARBA" id="ARBA00004514"/>
    </source>
</evidence>
<comment type="function">
    <text evidence="8">Acts as a component of the translation initiation factor 2B (eIF2B) complex, which catalyzes the exchange of GDP for GTP on the eukaryotic initiation factor 2 (eIF2) complex gamma subunit. Its guanine nucleotide exchange factor activity is repressed when bound to eIF2 complex phosphorylated on the alpha subunit, thereby limiting the amount of methionyl-initiator methionine tRNA available to the ribosome and consequently global translation is repressed.</text>
</comment>
<dbReference type="InterPro" id="IPR029044">
    <property type="entry name" value="Nucleotide-diphossugar_trans"/>
</dbReference>
<evidence type="ECO:0000256" key="5">
    <source>
        <dbReference type="ARBA" id="ARBA00022917"/>
    </source>
</evidence>
<keyword evidence="3" id="KW-0963">Cytoplasm</keyword>
<dbReference type="PANTHER" id="PTHR45989">
    <property type="entry name" value="TRANSLATION INITIATION FACTOR EIF-2B SUBUNIT GAMMA"/>
    <property type="match status" value="1"/>
</dbReference>
<feature type="domain" description="Nucleotidyl transferase" evidence="10">
    <location>
        <begin position="9"/>
        <end position="143"/>
    </location>
</feature>
<keyword evidence="5" id="KW-0648">Protein biosynthesis</keyword>
<gene>
    <name evidence="12" type="ORF">MELIAE_LOCUS6877</name>
</gene>
<dbReference type="GO" id="GO:0003743">
    <property type="term" value="F:translation initiation factor activity"/>
    <property type="evidence" value="ECO:0007669"/>
    <property type="project" value="UniProtKB-KW"/>
</dbReference>
<evidence type="ECO:0000256" key="4">
    <source>
        <dbReference type="ARBA" id="ARBA00022540"/>
    </source>
</evidence>
<evidence type="ECO:0000256" key="7">
    <source>
        <dbReference type="ARBA" id="ARBA00044229"/>
    </source>
</evidence>
<feature type="domain" description="Mannose-1-phosphate guanyltransferase C-terminal" evidence="11">
    <location>
        <begin position="345"/>
        <end position="444"/>
    </location>
</feature>
<dbReference type="OrthoDB" id="10250549at2759"/>
<dbReference type="Proteomes" id="UP001154078">
    <property type="component" value="Chromosome 4"/>
</dbReference>
<sequence>MTLQAEFQAVVLAAGRGSRMSEVTTGIPKCLLPIGPKPLVWYSLYKLQCAGFSDVIMIVLENEKSEIHSVLEKTNLDIKIDYVCVSEKDEDLGTAESLKLINDKLTSDVLVVSCDFVTDVDFKGVLDIFRMHNASVASLLVQPQPNEVFVVPGPKSKHKPERDLIGIDTQTNRLVFLASASDFETDFSLPTSLLKKHTHIKIYSNLIDSHVYVLKNWVVKYLKSEDSFTSIKGELLPHIIKKQLSKPPKPVNTNTSVINTGDNGDIFAFSKEDELDINIRNTSSYNDHTGDLKPTYHEDSIRCYAHIAPKENFGVRVNTLPSYWWINNKISEKWPQITGDRLEFVPVHPKADVKSNQVDNKCVIWEGAKLNEKTSFKNSIICSNTEVCSFSRVFNSIIMNNVTIKEKVAIENCIICDGATIEGGCQLKNCIVGSHHTVSEQSEHTNEVLTESDRLMEF</sequence>
<dbReference type="InterPro" id="IPR005835">
    <property type="entry name" value="NTP_transferase_dom"/>
</dbReference>
<dbReference type="AlphaFoldDB" id="A0A9P0B1U6"/>
<dbReference type="GO" id="GO:0005829">
    <property type="term" value="C:cytosol"/>
    <property type="evidence" value="ECO:0007669"/>
    <property type="project" value="UniProtKB-SubCell"/>
</dbReference>
<dbReference type="GO" id="GO:0005851">
    <property type="term" value="C:eukaryotic translation initiation factor 2B complex"/>
    <property type="evidence" value="ECO:0007669"/>
    <property type="project" value="TreeGrafter"/>
</dbReference>
<dbReference type="Gene3D" id="2.160.10.10">
    <property type="entry name" value="Hexapeptide repeat proteins"/>
    <property type="match status" value="1"/>
</dbReference>
<comment type="subcellular location">
    <subcellularLocation>
        <location evidence="1">Cytoplasm</location>
        <location evidence="1">Cytosol</location>
    </subcellularLocation>
</comment>
<proteinExistence type="inferred from homology"/>
<dbReference type="InterPro" id="IPR051960">
    <property type="entry name" value="eIF2B_gamma"/>
</dbReference>